<dbReference type="GO" id="GO:0016125">
    <property type="term" value="P:sterol metabolic process"/>
    <property type="evidence" value="ECO:0007669"/>
    <property type="project" value="TreeGrafter"/>
</dbReference>
<dbReference type="GO" id="GO:0004497">
    <property type="term" value="F:monooxygenase activity"/>
    <property type="evidence" value="ECO:0007669"/>
    <property type="project" value="UniProtKB-KW"/>
</dbReference>
<keyword evidence="11" id="KW-1185">Reference proteome</keyword>
<evidence type="ECO:0000256" key="3">
    <source>
        <dbReference type="ARBA" id="ARBA00022617"/>
    </source>
</evidence>
<dbReference type="InterPro" id="IPR002403">
    <property type="entry name" value="Cyt_P450_E_grp-IV"/>
</dbReference>
<keyword evidence="7" id="KW-0503">Monooxygenase</keyword>
<gene>
    <name evidence="10" type="ORF">BJ322DRAFT_592661</name>
</gene>
<dbReference type="Gene3D" id="1.10.630.10">
    <property type="entry name" value="Cytochrome P450"/>
    <property type="match status" value="1"/>
</dbReference>
<keyword evidence="9" id="KW-0812">Transmembrane</keyword>
<keyword evidence="4 8" id="KW-0479">Metal-binding</keyword>
<evidence type="ECO:0000256" key="2">
    <source>
        <dbReference type="ARBA" id="ARBA00010617"/>
    </source>
</evidence>
<dbReference type="GO" id="GO:0020037">
    <property type="term" value="F:heme binding"/>
    <property type="evidence" value="ECO:0007669"/>
    <property type="project" value="InterPro"/>
</dbReference>
<dbReference type="EMBL" id="WIUZ02000004">
    <property type="protein sequence ID" value="KAF9787950.1"/>
    <property type="molecule type" value="Genomic_DNA"/>
</dbReference>
<feature type="binding site" description="axial binding residue" evidence="8">
    <location>
        <position position="462"/>
    </location>
    <ligand>
        <name>heme</name>
        <dbReference type="ChEBI" id="CHEBI:30413"/>
    </ligand>
    <ligandPart>
        <name>Fe</name>
        <dbReference type="ChEBI" id="CHEBI:18248"/>
    </ligandPart>
</feature>
<comment type="cofactor">
    <cofactor evidence="1 8">
        <name>heme</name>
        <dbReference type="ChEBI" id="CHEBI:30413"/>
    </cofactor>
</comment>
<dbReference type="GO" id="GO:0016705">
    <property type="term" value="F:oxidoreductase activity, acting on paired donors, with incorporation or reduction of molecular oxygen"/>
    <property type="evidence" value="ECO:0007669"/>
    <property type="project" value="InterPro"/>
</dbReference>
<evidence type="ECO:0000256" key="8">
    <source>
        <dbReference type="PIRSR" id="PIRSR602403-1"/>
    </source>
</evidence>
<evidence type="ECO:0000256" key="9">
    <source>
        <dbReference type="SAM" id="Phobius"/>
    </source>
</evidence>
<evidence type="ECO:0000256" key="7">
    <source>
        <dbReference type="ARBA" id="ARBA00023033"/>
    </source>
</evidence>
<dbReference type="Proteomes" id="UP000736335">
    <property type="component" value="Unassembled WGS sequence"/>
</dbReference>
<feature type="transmembrane region" description="Helical" evidence="9">
    <location>
        <begin position="19"/>
        <end position="37"/>
    </location>
</feature>
<keyword evidence="9" id="KW-0472">Membrane</keyword>
<comment type="similarity">
    <text evidence="2">Belongs to the cytochrome P450 family.</text>
</comment>
<keyword evidence="5" id="KW-0560">Oxidoreductase</keyword>
<dbReference type="PRINTS" id="PR00465">
    <property type="entry name" value="EP450IV"/>
</dbReference>
<accession>A0A9P6HLH6</accession>
<evidence type="ECO:0000256" key="6">
    <source>
        <dbReference type="ARBA" id="ARBA00023004"/>
    </source>
</evidence>
<dbReference type="CDD" id="cd00302">
    <property type="entry name" value="cytochrome_P450"/>
    <property type="match status" value="1"/>
</dbReference>
<sequence length="524" mass="58068">MHPAGLSVFVRDVLTTGPFWHIVVLVIILLLLCEYAVHRWTTKRDDMPSSLNSLSISNIVPFVRNRYDFLNWGFQSTGETVFQFRLLTKPVVAVSGESGRSTFLAAKGFDIHPGFKDLLGGIPMVRGVTSDLHGKTIAHIYRRLAMVQTQASLSNLIPQLLADSCSAIDAWGKRGRLDPFPSIYDLIFQLTVRSLTGAEIADDPAIVQRLKHLYDEIDEGNTPSAILLPWWPGRGMIRKLLATKRIYDIVTQAIETRLKSGKPRDDTLQMLLESGDDNMVVVGFMMGLIIAGARSTGTTASWLLTYLGAHPEWKAKAHAEIESLVFTHSLAPYKAGAPLSDLSAALAQIPLNVWEGSTPVLDALIHETTRLAQPHTAIRKNMGPDVHIDGKLVPSGHYVVYPFSDVHLNEELYPDPWRFDPSRPLPDARYSYVGWGGGMTYETPSRESLTNALVNSAGKITCLGQRLAKVEMKLLSAIFLLGIDFSVVDKGGKHLETVPRPNWNDILGCKPPKDSCFIQYEVNY</sequence>
<name>A0A9P6HLH6_9AGAM</name>
<reference evidence="10" key="2">
    <citation type="submission" date="2020-11" db="EMBL/GenBank/DDBJ databases">
        <authorList>
            <consortium name="DOE Joint Genome Institute"/>
            <person name="Kuo A."/>
            <person name="Miyauchi S."/>
            <person name="Kiss E."/>
            <person name="Drula E."/>
            <person name="Kohler A."/>
            <person name="Sanchez-Garcia M."/>
            <person name="Andreopoulos B."/>
            <person name="Barry K.W."/>
            <person name="Bonito G."/>
            <person name="Buee M."/>
            <person name="Carver A."/>
            <person name="Chen C."/>
            <person name="Cichocki N."/>
            <person name="Clum A."/>
            <person name="Culley D."/>
            <person name="Crous P.W."/>
            <person name="Fauchery L."/>
            <person name="Girlanda M."/>
            <person name="Hayes R."/>
            <person name="Keri Z."/>
            <person name="Labutti K."/>
            <person name="Lipzen A."/>
            <person name="Lombard V."/>
            <person name="Magnuson J."/>
            <person name="Maillard F."/>
            <person name="Morin E."/>
            <person name="Murat C."/>
            <person name="Nolan M."/>
            <person name="Ohm R."/>
            <person name="Pangilinan J."/>
            <person name="Pereira M."/>
            <person name="Perotto S."/>
            <person name="Peter M."/>
            <person name="Riley R."/>
            <person name="Sitrit Y."/>
            <person name="Stielow B."/>
            <person name="Szollosi G."/>
            <person name="Zifcakova L."/>
            <person name="Stursova M."/>
            <person name="Spatafora J.W."/>
            <person name="Tedersoo L."/>
            <person name="Vaario L.-M."/>
            <person name="Yamada A."/>
            <person name="Yan M."/>
            <person name="Wang P."/>
            <person name="Xu J."/>
            <person name="Bruns T."/>
            <person name="Baldrian P."/>
            <person name="Vilgalys R."/>
            <person name="Henrissat B."/>
            <person name="Grigoriev I.V."/>
            <person name="Hibbett D."/>
            <person name="Nagy L.G."/>
            <person name="Martin F.M."/>
        </authorList>
    </citation>
    <scope>NUCLEOTIDE SEQUENCE</scope>
    <source>
        <strain evidence="10">UH-Tt-Lm1</strain>
    </source>
</reference>
<dbReference type="GO" id="GO:0005506">
    <property type="term" value="F:iron ion binding"/>
    <property type="evidence" value="ECO:0007669"/>
    <property type="project" value="InterPro"/>
</dbReference>
<comment type="caution">
    <text evidence="10">The sequence shown here is derived from an EMBL/GenBank/DDBJ whole genome shotgun (WGS) entry which is preliminary data.</text>
</comment>
<dbReference type="InterPro" id="IPR036396">
    <property type="entry name" value="Cyt_P450_sf"/>
</dbReference>
<dbReference type="PANTHER" id="PTHR24286:SF24">
    <property type="entry name" value="LANOSTEROL 14-ALPHA DEMETHYLASE"/>
    <property type="match status" value="1"/>
</dbReference>
<evidence type="ECO:0000256" key="5">
    <source>
        <dbReference type="ARBA" id="ARBA00023002"/>
    </source>
</evidence>
<evidence type="ECO:0000313" key="11">
    <source>
        <dbReference type="Proteomes" id="UP000736335"/>
    </source>
</evidence>
<evidence type="ECO:0000256" key="4">
    <source>
        <dbReference type="ARBA" id="ARBA00022723"/>
    </source>
</evidence>
<keyword evidence="9" id="KW-1133">Transmembrane helix</keyword>
<evidence type="ECO:0000256" key="1">
    <source>
        <dbReference type="ARBA" id="ARBA00001971"/>
    </source>
</evidence>
<dbReference type="AlphaFoldDB" id="A0A9P6HLH6"/>
<keyword evidence="3 8" id="KW-0349">Heme</keyword>
<evidence type="ECO:0000313" key="10">
    <source>
        <dbReference type="EMBL" id="KAF9787950.1"/>
    </source>
</evidence>
<dbReference type="PRINTS" id="PR00385">
    <property type="entry name" value="P450"/>
</dbReference>
<keyword evidence="6 8" id="KW-0408">Iron</keyword>
<dbReference type="Pfam" id="PF00067">
    <property type="entry name" value="p450"/>
    <property type="match status" value="1"/>
</dbReference>
<reference evidence="10" key="1">
    <citation type="journal article" date="2020" name="Nat. Commun.">
        <title>Large-scale genome sequencing of mycorrhizal fungi provides insights into the early evolution of symbiotic traits.</title>
        <authorList>
            <person name="Miyauchi S."/>
            <person name="Kiss E."/>
            <person name="Kuo A."/>
            <person name="Drula E."/>
            <person name="Kohler A."/>
            <person name="Sanchez-Garcia M."/>
            <person name="Morin E."/>
            <person name="Andreopoulos B."/>
            <person name="Barry K.W."/>
            <person name="Bonito G."/>
            <person name="Buee M."/>
            <person name="Carver A."/>
            <person name="Chen C."/>
            <person name="Cichocki N."/>
            <person name="Clum A."/>
            <person name="Culley D."/>
            <person name="Crous P.W."/>
            <person name="Fauchery L."/>
            <person name="Girlanda M."/>
            <person name="Hayes R.D."/>
            <person name="Keri Z."/>
            <person name="LaButti K."/>
            <person name="Lipzen A."/>
            <person name="Lombard V."/>
            <person name="Magnuson J."/>
            <person name="Maillard F."/>
            <person name="Murat C."/>
            <person name="Nolan M."/>
            <person name="Ohm R.A."/>
            <person name="Pangilinan J."/>
            <person name="Pereira M.F."/>
            <person name="Perotto S."/>
            <person name="Peter M."/>
            <person name="Pfister S."/>
            <person name="Riley R."/>
            <person name="Sitrit Y."/>
            <person name="Stielow J.B."/>
            <person name="Szollosi G."/>
            <person name="Zifcakova L."/>
            <person name="Stursova M."/>
            <person name="Spatafora J.W."/>
            <person name="Tedersoo L."/>
            <person name="Vaario L.M."/>
            <person name="Yamada A."/>
            <person name="Yan M."/>
            <person name="Wang P."/>
            <person name="Xu J."/>
            <person name="Bruns T."/>
            <person name="Baldrian P."/>
            <person name="Vilgalys R."/>
            <person name="Dunand C."/>
            <person name="Henrissat B."/>
            <person name="Grigoriev I.V."/>
            <person name="Hibbett D."/>
            <person name="Nagy L.G."/>
            <person name="Martin F.M."/>
        </authorList>
    </citation>
    <scope>NUCLEOTIDE SEQUENCE</scope>
    <source>
        <strain evidence="10">UH-Tt-Lm1</strain>
    </source>
</reference>
<organism evidence="10 11">
    <name type="scientific">Thelephora terrestris</name>
    <dbReference type="NCBI Taxonomy" id="56493"/>
    <lineage>
        <taxon>Eukaryota</taxon>
        <taxon>Fungi</taxon>
        <taxon>Dikarya</taxon>
        <taxon>Basidiomycota</taxon>
        <taxon>Agaricomycotina</taxon>
        <taxon>Agaricomycetes</taxon>
        <taxon>Thelephorales</taxon>
        <taxon>Thelephoraceae</taxon>
        <taxon>Thelephora</taxon>
    </lineage>
</organism>
<dbReference type="SUPFAM" id="SSF48264">
    <property type="entry name" value="Cytochrome P450"/>
    <property type="match status" value="1"/>
</dbReference>
<dbReference type="OrthoDB" id="1055148at2759"/>
<dbReference type="InterPro" id="IPR001128">
    <property type="entry name" value="Cyt_P450"/>
</dbReference>
<dbReference type="PANTHER" id="PTHR24286">
    <property type="entry name" value="CYTOCHROME P450 26"/>
    <property type="match status" value="1"/>
</dbReference>
<proteinExistence type="inferred from homology"/>
<protein>
    <submittedName>
        <fullName evidence="10">Cytochrome P450</fullName>
    </submittedName>
</protein>